<accession>A0ABV9TW35</accession>
<name>A0ABV9TW35_9ACTN</name>
<proteinExistence type="predicted"/>
<evidence type="ECO:0008006" key="4">
    <source>
        <dbReference type="Google" id="ProtNLM"/>
    </source>
</evidence>
<organism evidence="2 3">
    <name type="scientific">Actinomadura gamaensis</name>
    <dbReference type="NCBI Taxonomy" id="1763541"/>
    <lineage>
        <taxon>Bacteria</taxon>
        <taxon>Bacillati</taxon>
        <taxon>Actinomycetota</taxon>
        <taxon>Actinomycetes</taxon>
        <taxon>Streptosporangiales</taxon>
        <taxon>Thermomonosporaceae</taxon>
        <taxon>Actinomadura</taxon>
    </lineage>
</organism>
<feature type="signal peptide" evidence="1">
    <location>
        <begin position="1"/>
        <end position="42"/>
    </location>
</feature>
<dbReference type="EMBL" id="JBHSIT010000002">
    <property type="protein sequence ID" value="MFC4907736.1"/>
    <property type="molecule type" value="Genomic_DNA"/>
</dbReference>
<keyword evidence="3" id="KW-1185">Reference proteome</keyword>
<sequence length="224" mass="22434">MLFASSPSGATSPRRFLARRALPVVVAAATVPLALAAPAAYAATSTWHVTTTADTAFKTTADVALRTAAGTTLFTCAGAGQYGWVPALTSTAATPVVVKTNNVVGTCADSQGTRSSFFGGTPAFGTIGYTATGYNATTGTTALTAANTDGIPITVAFSTPGCQINLNKLAATYTNSSHTLKLTSGTVSSVTAGCFGGTVKAGDTLTLTGDFKLDPAVTITRTTT</sequence>
<evidence type="ECO:0000313" key="2">
    <source>
        <dbReference type="EMBL" id="MFC4907736.1"/>
    </source>
</evidence>
<evidence type="ECO:0000256" key="1">
    <source>
        <dbReference type="SAM" id="SignalP"/>
    </source>
</evidence>
<feature type="chain" id="PRO_5047342842" description="Secreted protein" evidence="1">
    <location>
        <begin position="43"/>
        <end position="224"/>
    </location>
</feature>
<dbReference type="Proteomes" id="UP001595872">
    <property type="component" value="Unassembled WGS sequence"/>
</dbReference>
<dbReference type="RefSeq" id="WP_378253732.1">
    <property type="nucleotide sequence ID" value="NZ_JBHSIT010000002.1"/>
</dbReference>
<comment type="caution">
    <text evidence="2">The sequence shown here is derived from an EMBL/GenBank/DDBJ whole genome shotgun (WGS) entry which is preliminary data.</text>
</comment>
<reference evidence="3" key="1">
    <citation type="journal article" date="2019" name="Int. J. Syst. Evol. Microbiol.">
        <title>The Global Catalogue of Microorganisms (GCM) 10K type strain sequencing project: providing services to taxonomists for standard genome sequencing and annotation.</title>
        <authorList>
            <consortium name="The Broad Institute Genomics Platform"/>
            <consortium name="The Broad Institute Genome Sequencing Center for Infectious Disease"/>
            <person name="Wu L."/>
            <person name="Ma J."/>
        </authorList>
    </citation>
    <scope>NUCLEOTIDE SEQUENCE [LARGE SCALE GENOMIC DNA]</scope>
    <source>
        <strain evidence="3">KLKA75</strain>
    </source>
</reference>
<gene>
    <name evidence="2" type="ORF">ACFPCY_10425</name>
</gene>
<keyword evidence="1" id="KW-0732">Signal</keyword>
<evidence type="ECO:0000313" key="3">
    <source>
        <dbReference type="Proteomes" id="UP001595872"/>
    </source>
</evidence>
<protein>
    <recommendedName>
        <fullName evidence="4">Secreted protein</fullName>
    </recommendedName>
</protein>